<sequence length="130" mass="15071">MRSLCLQKCVLYPRFWFRWGVFFKGVGRVGSCVSEDWFYFILFCFLGGVELYQGMEGWDGMGRGVPTEWRTDGCLCFRGKGGHIIQNGECSLLAKFCDKIFLESDRYLIYSHDKMIVTACGFVPRWILCL</sequence>
<dbReference type="Proteomes" id="UP000800040">
    <property type="component" value="Unassembled WGS sequence"/>
</dbReference>
<dbReference type="EMBL" id="ML975274">
    <property type="protein sequence ID" value="KAF1836353.1"/>
    <property type="molecule type" value="Genomic_DNA"/>
</dbReference>
<protein>
    <submittedName>
        <fullName evidence="1">Uncharacterized protein</fullName>
    </submittedName>
</protein>
<name>A0A6A5KRT2_9PLEO</name>
<evidence type="ECO:0000313" key="1">
    <source>
        <dbReference type="EMBL" id="KAF1836353.1"/>
    </source>
</evidence>
<evidence type="ECO:0000313" key="2">
    <source>
        <dbReference type="Proteomes" id="UP000800040"/>
    </source>
</evidence>
<organism evidence="1 2">
    <name type="scientific">Decorospora gaudefroyi</name>
    <dbReference type="NCBI Taxonomy" id="184978"/>
    <lineage>
        <taxon>Eukaryota</taxon>
        <taxon>Fungi</taxon>
        <taxon>Dikarya</taxon>
        <taxon>Ascomycota</taxon>
        <taxon>Pezizomycotina</taxon>
        <taxon>Dothideomycetes</taxon>
        <taxon>Pleosporomycetidae</taxon>
        <taxon>Pleosporales</taxon>
        <taxon>Pleosporineae</taxon>
        <taxon>Pleosporaceae</taxon>
        <taxon>Decorospora</taxon>
    </lineage>
</organism>
<accession>A0A6A5KRT2</accession>
<reference evidence="1" key="1">
    <citation type="submission" date="2020-01" db="EMBL/GenBank/DDBJ databases">
        <authorList>
            <consortium name="DOE Joint Genome Institute"/>
            <person name="Haridas S."/>
            <person name="Albert R."/>
            <person name="Binder M."/>
            <person name="Bloem J."/>
            <person name="Labutti K."/>
            <person name="Salamov A."/>
            <person name="Andreopoulos B."/>
            <person name="Baker S.E."/>
            <person name="Barry K."/>
            <person name="Bills G."/>
            <person name="Bluhm B.H."/>
            <person name="Cannon C."/>
            <person name="Castanera R."/>
            <person name="Culley D.E."/>
            <person name="Daum C."/>
            <person name="Ezra D."/>
            <person name="Gonzalez J.B."/>
            <person name="Henrissat B."/>
            <person name="Kuo A."/>
            <person name="Liang C."/>
            <person name="Lipzen A."/>
            <person name="Lutzoni F."/>
            <person name="Magnuson J."/>
            <person name="Mondo S."/>
            <person name="Nolan M."/>
            <person name="Ohm R."/>
            <person name="Pangilinan J."/>
            <person name="Park H.-J."/>
            <person name="Ramirez L."/>
            <person name="Alfaro M."/>
            <person name="Sun H."/>
            <person name="Tritt A."/>
            <person name="Yoshinaga Y."/>
            <person name="Zwiers L.-H."/>
            <person name="Turgeon B.G."/>
            <person name="Goodwin S.B."/>
            <person name="Spatafora J.W."/>
            <person name="Crous P.W."/>
            <person name="Grigoriev I.V."/>
        </authorList>
    </citation>
    <scope>NUCLEOTIDE SEQUENCE</scope>
    <source>
        <strain evidence="1">P77</strain>
    </source>
</reference>
<proteinExistence type="predicted"/>
<keyword evidence="2" id="KW-1185">Reference proteome</keyword>
<dbReference type="AlphaFoldDB" id="A0A6A5KRT2"/>
<gene>
    <name evidence="1" type="ORF">BDW02DRAFT_240940</name>
</gene>